<name>A0AAD1Y9C5_EUPCR</name>
<evidence type="ECO:0000313" key="1">
    <source>
        <dbReference type="EMBL" id="CAI2386909.1"/>
    </source>
</evidence>
<dbReference type="AlphaFoldDB" id="A0AAD1Y9C5"/>
<organism evidence="1 2">
    <name type="scientific">Euplotes crassus</name>
    <dbReference type="NCBI Taxonomy" id="5936"/>
    <lineage>
        <taxon>Eukaryota</taxon>
        <taxon>Sar</taxon>
        <taxon>Alveolata</taxon>
        <taxon>Ciliophora</taxon>
        <taxon>Intramacronucleata</taxon>
        <taxon>Spirotrichea</taxon>
        <taxon>Hypotrichia</taxon>
        <taxon>Euplotida</taxon>
        <taxon>Euplotidae</taxon>
        <taxon>Moneuplotes</taxon>
    </lineage>
</organism>
<gene>
    <name evidence="1" type="ORF">ECRASSUSDP1_LOCUS28535</name>
</gene>
<comment type="caution">
    <text evidence="1">The sequence shown here is derived from an EMBL/GenBank/DDBJ whole genome shotgun (WGS) entry which is preliminary data.</text>
</comment>
<accession>A0AAD1Y9C5</accession>
<protein>
    <submittedName>
        <fullName evidence="1">Uncharacterized protein</fullName>
    </submittedName>
</protein>
<dbReference type="Proteomes" id="UP001295684">
    <property type="component" value="Unassembled WGS sequence"/>
</dbReference>
<keyword evidence="2" id="KW-1185">Reference proteome</keyword>
<evidence type="ECO:0000313" key="2">
    <source>
        <dbReference type="Proteomes" id="UP001295684"/>
    </source>
</evidence>
<proteinExistence type="predicted"/>
<sequence length="126" mass="14811">MNTLINSVMDEKERMMKICYINFVVTTKEMNHSENWTICRVPSCIPLKVYTNRNYYGYRTRIQTPATIAREVQKSGFCVNKQGDGPSSIFEDDQDCNISLYSFHCCVESVRIQIRSYLEEGFWYCD</sequence>
<dbReference type="EMBL" id="CAMPGE010029438">
    <property type="protein sequence ID" value="CAI2386909.1"/>
    <property type="molecule type" value="Genomic_DNA"/>
</dbReference>
<reference evidence="1" key="1">
    <citation type="submission" date="2023-07" db="EMBL/GenBank/DDBJ databases">
        <authorList>
            <consortium name="AG Swart"/>
            <person name="Singh M."/>
            <person name="Singh A."/>
            <person name="Seah K."/>
            <person name="Emmerich C."/>
        </authorList>
    </citation>
    <scope>NUCLEOTIDE SEQUENCE</scope>
    <source>
        <strain evidence="1">DP1</strain>
    </source>
</reference>